<feature type="domain" description="NodB homology" evidence="12">
    <location>
        <begin position="168"/>
        <end position="360"/>
    </location>
</feature>
<keyword evidence="14" id="KW-1185">Reference proteome</keyword>
<dbReference type="EMBL" id="MU842811">
    <property type="protein sequence ID" value="KAK2034873.1"/>
    <property type="molecule type" value="Genomic_DNA"/>
</dbReference>
<feature type="disulfide bond" evidence="8">
    <location>
        <begin position="525"/>
        <end position="539"/>
    </location>
</feature>
<dbReference type="CDD" id="cd10951">
    <property type="entry name" value="CE4_ClCDA_like"/>
    <property type="match status" value="1"/>
</dbReference>
<dbReference type="InterPro" id="IPR011330">
    <property type="entry name" value="Glyco_hydro/deAcase_b/a-brl"/>
</dbReference>
<keyword evidence="2 8" id="KW-0147">Chitin-binding</keyword>
<feature type="disulfide bond" evidence="8">
    <location>
        <begin position="105"/>
        <end position="119"/>
    </location>
</feature>
<dbReference type="GO" id="GO:0005975">
    <property type="term" value="P:carbohydrate metabolic process"/>
    <property type="evidence" value="ECO:0007669"/>
    <property type="project" value="InterPro"/>
</dbReference>
<dbReference type="PROSITE" id="PS51677">
    <property type="entry name" value="NODB"/>
    <property type="match status" value="1"/>
</dbReference>
<evidence type="ECO:0000256" key="4">
    <source>
        <dbReference type="ARBA" id="ARBA00022729"/>
    </source>
</evidence>
<organism evidence="13 14">
    <name type="scientific">Colletotrichum zoysiae</name>
    <dbReference type="NCBI Taxonomy" id="1216348"/>
    <lineage>
        <taxon>Eukaryota</taxon>
        <taxon>Fungi</taxon>
        <taxon>Dikarya</taxon>
        <taxon>Ascomycota</taxon>
        <taxon>Pezizomycotina</taxon>
        <taxon>Sordariomycetes</taxon>
        <taxon>Hypocreomycetidae</taxon>
        <taxon>Glomerellales</taxon>
        <taxon>Glomerellaceae</taxon>
        <taxon>Colletotrichum</taxon>
        <taxon>Colletotrichum graminicola species complex</taxon>
    </lineage>
</organism>
<dbReference type="PROSITE" id="PS00026">
    <property type="entry name" value="CHIT_BIND_I_1"/>
    <property type="match status" value="1"/>
</dbReference>
<evidence type="ECO:0000256" key="5">
    <source>
        <dbReference type="ARBA" id="ARBA00022801"/>
    </source>
</evidence>
<dbReference type="Gene3D" id="3.20.20.370">
    <property type="entry name" value="Glycoside hydrolase/deacetylase"/>
    <property type="match status" value="1"/>
</dbReference>
<name>A0AAD9MA59_9PEZI</name>
<dbReference type="CDD" id="cd00035">
    <property type="entry name" value="ChtBD1"/>
    <property type="match status" value="1"/>
</dbReference>
<comment type="caution">
    <text evidence="13">The sequence shown here is derived from an EMBL/GenBank/DDBJ whole genome shotgun (WGS) entry which is preliminary data.</text>
</comment>
<evidence type="ECO:0000256" key="1">
    <source>
        <dbReference type="ARBA" id="ARBA00001941"/>
    </source>
</evidence>
<keyword evidence="8" id="KW-1015">Disulfide bond</keyword>
<feature type="disulfide bond" evidence="8">
    <location>
        <begin position="441"/>
        <end position="455"/>
    </location>
</feature>
<sequence>MRWPSVLLATLAGLEAAQAHGSGPHVQMVMPRRRSLEDLRKMRDSYGTWNPPTAANKPRGDDDEDARVLRARQASQTSTAANPAITQGDNVSCGPGYGACAPGYCCSPSGWCGTTPDYCNSPDCQINYGPGCDGNQKPTGRDTSNDPRPLLGSIPYGGVGIFDCVNQGDVAITYDDGPYIYTAAMLDAFKAHGAVATWFITGNNIGKGMINVAYADVIQASFPRRHQVASHTWSHENLDSLTLQQRQNQMVYNEIAFTDILGFYPTYMRPPYSICGAECQNQMVQLGYHITYFDLDTQGYLNTDPSMIQNSVALWDAAMLARSPCNGSYLHIEHDIHQQIATTLTNHILDSVVANGWNAVTVGTCLGDPPQNWYRGNVPSYNFQITPVSAPVCSATASSNSSASALAAVSQQQQQQLPVSTDGNCGAANGRGCLGSVFGNCCSQYGYCGSTSGHCGTGCQAAYGNCTATAASSSAAAAVLAASVASNTAAAASATASPALLTSLDGNCGAKAGNTSCAGSAFGDCCSQYGYCGSTVNHCGTGCQTGFGSCTVASAAAPVASNGSVVVLTSLDGNCGTKAGNTSCAGSAFGDCCSHRSILGIHVLRGRPYVVFGRYPESVRQGVVCLVFGGHVCFVDSRIRVVIWQRVDLVLHYPPQSARWDVLRFIFLCRDYVYFDVWGVVFFIFQCSP</sequence>
<feature type="disulfide bond" evidence="8">
    <location>
        <begin position="100"/>
        <end position="112"/>
    </location>
</feature>
<feature type="domain" description="Chitin-binding type-1" evidence="11">
    <location>
        <begin position="422"/>
        <end position="468"/>
    </location>
</feature>
<dbReference type="Proteomes" id="UP001232148">
    <property type="component" value="Unassembled WGS sequence"/>
</dbReference>
<keyword evidence="5 13" id="KW-0378">Hydrolase</keyword>
<dbReference type="GO" id="GO:0016810">
    <property type="term" value="F:hydrolase activity, acting on carbon-nitrogen (but not peptide) bonds"/>
    <property type="evidence" value="ECO:0007669"/>
    <property type="project" value="InterPro"/>
</dbReference>
<dbReference type="GO" id="GO:0008061">
    <property type="term" value="F:chitin binding"/>
    <property type="evidence" value="ECO:0007669"/>
    <property type="project" value="UniProtKB-UniRule"/>
</dbReference>
<dbReference type="InterPro" id="IPR036861">
    <property type="entry name" value="Endochitinase-like_sf"/>
</dbReference>
<dbReference type="CDD" id="cd11618">
    <property type="entry name" value="ChtBD1_1"/>
    <property type="match status" value="2"/>
</dbReference>
<evidence type="ECO:0000259" key="11">
    <source>
        <dbReference type="PROSITE" id="PS50941"/>
    </source>
</evidence>
<protein>
    <submittedName>
        <fullName evidence="13">Glycoside hydrolase/deacetylase</fullName>
    </submittedName>
</protein>
<evidence type="ECO:0000256" key="10">
    <source>
        <dbReference type="SAM" id="SignalP"/>
    </source>
</evidence>
<accession>A0AAD9MA59</accession>
<dbReference type="SMART" id="SM00270">
    <property type="entry name" value="ChtBD1"/>
    <property type="match status" value="3"/>
</dbReference>
<evidence type="ECO:0000256" key="3">
    <source>
        <dbReference type="ARBA" id="ARBA00022723"/>
    </source>
</evidence>
<keyword evidence="7" id="KW-0170">Cobalt</keyword>
<feature type="domain" description="Chitin-binding type-1" evidence="11">
    <location>
        <begin position="505"/>
        <end position="552"/>
    </location>
</feature>
<evidence type="ECO:0000256" key="6">
    <source>
        <dbReference type="ARBA" id="ARBA00023277"/>
    </source>
</evidence>
<evidence type="ECO:0000256" key="7">
    <source>
        <dbReference type="ARBA" id="ARBA00023285"/>
    </source>
</evidence>
<comment type="cofactor">
    <cofactor evidence="1">
        <name>Co(2+)</name>
        <dbReference type="ChEBI" id="CHEBI:48828"/>
    </cofactor>
</comment>
<dbReference type="AlphaFoldDB" id="A0AAD9MA59"/>
<dbReference type="PROSITE" id="PS50941">
    <property type="entry name" value="CHIT_BIND_I_2"/>
    <property type="match status" value="3"/>
</dbReference>
<evidence type="ECO:0000313" key="13">
    <source>
        <dbReference type="EMBL" id="KAK2034873.1"/>
    </source>
</evidence>
<dbReference type="PANTHER" id="PTHR46471:SF2">
    <property type="entry name" value="CHITIN DEACETYLASE-RELATED"/>
    <property type="match status" value="1"/>
</dbReference>
<reference evidence="13" key="1">
    <citation type="submission" date="2021-06" db="EMBL/GenBank/DDBJ databases">
        <title>Comparative genomics, transcriptomics and evolutionary studies reveal genomic signatures of adaptation to plant cell wall in hemibiotrophic fungi.</title>
        <authorList>
            <consortium name="DOE Joint Genome Institute"/>
            <person name="Baroncelli R."/>
            <person name="Diaz J.F."/>
            <person name="Benocci T."/>
            <person name="Peng M."/>
            <person name="Battaglia E."/>
            <person name="Haridas S."/>
            <person name="Andreopoulos W."/>
            <person name="Labutti K."/>
            <person name="Pangilinan J."/>
            <person name="Floch G.L."/>
            <person name="Makela M.R."/>
            <person name="Henrissat B."/>
            <person name="Grigoriev I.V."/>
            <person name="Crouch J.A."/>
            <person name="De Vries R.P."/>
            <person name="Sukno S.A."/>
            <person name="Thon M.R."/>
        </authorList>
    </citation>
    <scope>NUCLEOTIDE SEQUENCE</scope>
    <source>
        <strain evidence="13">MAFF235873</strain>
    </source>
</reference>
<dbReference type="InterPro" id="IPR018371">
    <property type="entry name" value="Chitin-binding_1_CS"/>
</dbReference>
<evidence type="ECO:0000256" key="9">
    <source>
        <dbReference type="SAM" id="MobiDB-lite"/>
    </source>
</evidence>
<feature type="region of interest" description="Disordered" evidence="9">
    <location>
        <begin position="44"/>
        <end position="64"/>
    </location>
</feature>
<evidence type="ECO:0000256" key="8">
    <source>
        <dbReference type="PROSITE-ProRule" id="PRU00261"/>
    </source>
</evidence>
<evidence type="ECO:0000256" key="2">
    <source>
        <dbReference type="ARBA" id="ARBA00022669"/>
    </source>
</evidence>
<evidence type="ECO:0000259" key="12">
    <source>
        <dbReference type="PROSITE" id="PS51677"/>
    </source>
</evidence>
<keyword evidence="3" id="KW-0479">Metal-binding</keyword>
<keyword evidence="6" id="KW-0119">Carbohydrate metabolism</keyword>
<dbReference type="Pfam" id="PF00187">
    <property type="entry name" value="Chitin_bind_1"/>
    <property type="match status" value="1"/>
</dbReference>
<feature type="chain" id="PRO_5042015765" evidence="10">
    <location>
        <begin position="20"/>
        <end position="689"/>
    </location>
</feature>
<keyword evidence="4 10" id="KW-0732">Signal</keyword>
<gene>
    <name evidence="13" type="ORF">LX32DRAFT_715906</name>
</gene>
<dbReference type="PANTHER" id="PTHR46471">
    <property type="entry name" value="CHITIN DEACETYLASE"/>
    <property type="match status" value="1"/>
</dbReference>
<dbReference type="SUPFAM" id="SSF57016">
    <property type="entry name" value="Plant lectins/antimicrobial peptides"/>
    <property type="match status" value="3"/>
</dbReference>
<dbReference type="Pfam" id="PF01522">
    <property type="entry name" value="Polysacc_deac_1"/>
    <property type="match status" value="1"/>
</dbReference>
<proteinExistence type="predicted"/>
<feature type="domain" description="Chitin-binding type-1" evidence="11">
    <location>
        <begin position="90"/>
        <end position="134"/>
    </location>
</feature>
<dbReference type="GO" id="GO:0046872">
    <property type="term" value="F:metal ion binding"/>
    <property type="evidence" value="ECO:0007669"/>
    <property type="project" value="UniProtKB-KW"/>
</dbReference>
<dbReference type="InterPro" id="IPR002509">
    <property type="entry name" value="NODB_dom"/>
</dbReference>
<comment type="caution">
    <text evidence="8">Lacks conserved residue(s) required for the propagation of feature annotation.</text>
</comment>
<feature type="signal peptide" evidence="10">
    <location>
        <begin position="1"/>
        <end position="19"/>
    </location>
</feature>
<dbReference type="InterPro" id="IPR001002">
    <property type="entry name" value="Chitin-bd_1"/>
</dbReference>
<dbReference type="SUPFAM" id="SSF88713">
    <property type="entry name" value="Glycoside hydrolase/deacetylase"/>
    <property type="match status" value="1"/>
</dbReference>
<dbReference type="Gene3D" id="3.30.60.10">
    <property type="entry name" value="Endochitinase-like"/>
    <property type="match status" value="3"/>
</dbReference>
<evidence type="ECO:0000313" key="14">
    <source>
        <dbReference type="Proteomes" id="UP001232148"/>
    </source>
</evidence>